<protein>
    <submittedName>
        <fullName evidence="9">Phosphoserine phosphatase RsbU</fullName>
        <ecNumber evidence="9">3.1.3.3</ecNumber>
    </submittedName>
</protein>
<organism evidence="9 10">
    <name type="scientific">Mycobacterium attenuatum</name>
    <dbReference type="NCBI Taxonomy" id="2341086"/>
    <lineage>
        <taxon>Bacteria</taxon>
        <taxon>Bacillati</taxon>
        <taxon>Actinomycetota</taxon>
        <taxon>Actinomycetes</taxon>
        <taxon>Mycobacteriales</taxon>
        <taxon>Mycobacteriaceae</taxon>
        <taxon>Mycobacterium</taxon>
    </lineage>
</organism>
<evidence type="ECO:0000256" key="6">
    <source>
        <dbReference type="ARBA" id="ARBA00023136"/>
    </source>
</evidence>
<feature type="transmembrane region" description="Helical" evidence="7">
    <location>
        <begin position="64"/>
        <end position="86"/>
    </location>
</feature>
<dbReference type="PROSITE" id="PS51746">
    <property type="entry name" value="PPM_2"/>
    <property type="match status" value="1"/>
</dbReference>
<dbReference type="Pfam" id="PF13185">
    <property type="entry name" value="GAF_2"/>
    <property type="match status" value="1"/>
</dbReference>
<dbReference type="Pfam" id="PF07228">
    <property type="entry name" value="SpoIIE"/>
    <property type="match status" value="1"/>
</dbReference>
<keyword evidence="2" id="KW-1003">Cell membrane</keyword>
<dbReference type="GO" id="GO:0016791">
    <property type="term" value="F:phosphatase activity"/>
    <property type="evidence" value="ECO:0007669"/>
    <property type="project" value="TreeGrafter"/>
</dbReference>
<dbReference type="RefSeq" id="WP_122524925.1">
    <property type="nucleotide sequence ID" value="NZ_UPHP01000009.1"/>
</dbReference>
<dbReference type="EMBL" id="UPHP01000009">
    <property type="protein sequence ID" value="VBA33425.1"/>
    <property type="molecule type" value="Genomic_DNA"/>
</dbReference>
<dbReference type="Gene3D" id="3.30.450.40">
    <property type="match status" value="1"/>
</dbReference>
<evidence type="ECO:0000256" key="1">
    <source>
        <dbReference type="ARBA" id="ARBA00004651"/>
    </source>
</evidence>
<dbReference type="PANTHER" id="PTHR43156">
    <property type="entry name" value="STAGE II SPORULATION PROTEIN E-RELATED"/>
    <property type="match status" value="1"/>
</dbReference>
<dbReference type="Gene3D" id="3.60.40.10">
    <property type="entry name" value="PPM-type phosphatase domain"/>
    <property type="match status" value="1"/>
</dbReference>
<keyword evidence="5 7" id="KW-1133">Transmembrane helix</keyword>
<evidence type="ECO:0000259" key="8">
    <source>
        <dbReference type="PROSITE" id="PS51746"/>
    </source>
</evidence>
<feature type="transmembrane region" description="Helical" evidence="7">
    <location>
        <begin position="21"/>
        <end position="44"/>
    </location>
</feature>
<dbReference type="SMART" id="SM00065">
    <property type="entry name" value="GAF"/>
    <property type="match status" value="1"/>
</dbReference>
<dbReference type="PANTHER" id="PTHR43156:SF2">
    <property type="entry name" value="STAGE II SPORULATION PROTEIN E"/>
    <property type="match status" value="1"/>
</dbReference>
<dbReference type="OrthoDB" id="23692at2"/>
<dbReference type="AlphaFoldDB" id="A0A498PQI5"/>
<feature type="transmembrane region" description="Helical" evidence="7">
    <location>
        <begin position="186"/>
        <end position="206"/>
    </location>
</feature>
<dbReference type="EC" id="3.1.3.3" evidence="9"/>
<dbReference type="InterPro" id="IPR036457">
    <property type="entry name" value="PPM-type-like_dom_sf"/>
</dbReference>
<feature type="domain" description="PPM-type phosphatase" evidence="8">
    <location>
        <begin position="525"/>
        <end position="737"/>
    </location>
</feature>
<dbReference type="GO" id="GO:0005886">
    <property type="term" value="C:plasma membrane"/>
    <property type="evidence" value="ECO:0007669"/>
    <property type="project" value="UniProtKB-SubCell"/>
</dbReference>
<proteinExistence type="predicted"/>
<feature type="transmembrane region" description="Helical" evidence="7">
    <location>
        <begin position="218"/>
        <end position="238"/>
    </location>
</feature>
<keyword evidence="3 7" id="KW-0812">Transmembrane</keyword>
<gene>
    <name evidence="9" type="primary">rsbU_2</name>
    <name evidence="9" type="ORF">LAUMK136_00444</name>
</gene>
<evidence type="ECO:0000256" key="7">
    <source>
        <dbReference type="SAM" id="Phobius"/>
    </source>
</evidence>
<feature type="transmembrane region" description="Helical" evidence="7">
    <location>
        <begin position="154"/>
        <end position="180"/>
    </location>
</feature>
<dbReference type="SUPFAM" id="SSF81606">
    <property type="entry name" value="PP2C-like"/>
    <property type="match status" value="1"/>
</dbReference>
<dbReference type="InterPro" id="IPR029016">
    <property type="entry name" value="GAF-like_dom_sf"/>
</dbReference>
<dbReference type="SUPFAM" id="SSF55781">
    <property type="entry name" value="GAF domain-like"/>
    <property type="match status" value="1"/>
</dbReference>
<dbReference type="SMART" id="SM00331">
    <property type="entry name" value="PP2C_SIG"/>
    <property type="match status" value="1"/>
</dbReference>
<keyword evidence="10" id="KW-1185">Reference proteome</keyword>
<evidence type="ECO:0000256" key="2">
    <source>
        <dbReference type="ARBA" id="ARBA00022475"/>
    </source>
</evidence>
<evidence type="ECO:0000313" key="9">
    <source>
        <dbReference type="EMBL" id="VBA33425.1"/>
    </source>
</evidence>
<sequence>MTKPRTTAKEQPRRGDLIGFGWFRLLTLFILVAATYGLGAELAWHSSGAAATAFFASAGSTWRLFMPAVGFAFFPPAGVSVAAMLLTNAARWPVIAAAVMAAQLAIDTHHGMGLVAAVGLAAANTLEPLVGASAVRAWCGGRPDLRKRTDLARFVAGACVLGPLVAGLLGAGVGALFAGIWWPAGVLRWLAGDGLGALVVGAAVVLWPQQRHLIRARWAETALVLALAAVLSVAAFWVSFPPALLLLPVLAWAAFRLEVIGAALASAVLAFAANYMTAAGRGAFALVALPAPAKLTITQVFIAVIMVVSLLIGQEAAGRVAAVEQRQAEQRERTRLQTLARLGESLAVALTPEEIGTAVAAQMRHDAGAHGVTLGLIDPGDSMLRWVHMAGYPPAVMATFSGGLKLSEPSAATDAARSGTAVLISSAAQYQRRYPQTAHWMVAAGAASIGVWPLVEGDRPIGVLTLMWTRPQPLDAALRAYASAVATMVTQALIRSRAYADEHTRALVLQQAVLPTHLPTINGLDIAVCYQPADATHGLGGDWWDAMPLPKNRTYLAVGDVVGHGLPAVEDMAQLRAAGRALAMQRLAPAQMLAELNILTGHASQGKFATMTIAIYDPMAGVLHYGSAGHPPALLCKSRDSEVIRLSGGHGPVLGPVRDAAYRQDQVAIDPGDIVVLYTDGLIDQPGHDLDTAITQAQRDISTWQPDTSLHDACLHLATTLAPRPHNDDVCILAVRMQSAIFQLPGRQS</sequence>
<comment type="subcellular location">
    <subcellularLocation>
        <location evidence="1">Cell membrane</location>
        <topology evidence="1">Multi-pass membrane protein</topology>
    </subcellularLocation>
</comment>
<keyword evidence="4 9" id="KW-0378">Hydrolase</keyword>
<evidence type="ECO:0000256" key="4">
    <source>
        <dbReference type="ARBA" id="ARBA00022801"/>
    </source>
</evidence>
<evidence type="ECO:0000256" key="3">
    <source>
        <dbReference type="ARBA" id="ARBA00022692"/>
    </source>
</evidence>
<name>A0A498PQI5_9MYCO</name>
<evidence type="ECO:0000313" key="10">
    <source>
        <dbReference type="Proteomes" id="UP000273307"/>
    </source>
</evidence>
<dbReference type="Proteomes" id="UP000273307">
    <property type="component" value="Unassembled WGS sequence"/>
</dbReference>
<dbReference type="InterPro" id="IPR003018">
    <property type="entry name" value="GAF"/>
</dbReference>
<keyword evidence="6 7" id="KW-0472">Membrane</keyword>
<feature type="transmembrane region" description="Helical" evidence="7">
    <location>
        <begin position="250"/>
        <end position="272"/>
    </location>
</feature>
<reference evidence="9 10" key="1">
    <citation type="submission" date="2018-09" db="EMBL/GenBank/DDBJ databases">
        <authorList>
            <person name="Tagini F."/>
        </authorList>
    </citation>
    <scope>NUCLEOTIDE SEQUENCE [LARGE SCALE GENOMIC DNA]</scope>
    <source>
        <strain evidence="9 10">MK136</strain>
    </source>
</reference>
<accession>A0A498PQI5</accession>
<evidence type="ECO:0000256" key="5">
    <source>
        <dbReference type="ARBA" id="ARBA00022989"/>
    </source>
</evidence>
<feature type="transmembrane region" description="Helical" evidence="7">
    <location>
        <begin position="284"/>
        <end position="312"/>
    </location>
</feature>
<dbReference type="InterPro" id="IPR052016">
    <property type="entry name" value="Bact_Sigma-Reg"/>
</dbReference>
<dbReference type="InterPro" id="IPR001932">
    <property type="entry name" value="PPM-type_phosphatase-like_dom"/>
</dbReference>
<dbReference type="Pfam" id="PF05231">
    <property type="entry name" value="MASE1"/>
    <property type="match status" value="1"/>
</dbReference>
<dbReference type="InterPro" id="IPR007895">
    <property type="entry name" value="MASE1"/>
</dbReference>